<gene>
    <name evidence="6" type="ORF">ENE75_04285</name>
</gene>
<dbReference type="PANTHER" id="PTHR37164">
    <property type="entry name" value="BACTERIOHEMERYTHRIN"/>
    <property type="match status" value="1"/>
</dbReference>
<evidence type="ECO:0000313" key="6">
    <source>
        <dbReference type="EMBL" id="RVT54091.1"/>
    </source>
</evidence>
<evidence type="ECO:0000259" key="5">
    <source>
        <dbReference type="Pfam" id="PF01814"/>
    </source>
</evidence>
<dbReference type="InterPro" id="IPR050669">
    <property type="entry name" value="Hemerythrin"/>
</dbReference>
<feature type="domain" description="Hemerythrin-like" evidence="5">
    <location>
        <begin position="16"/>
        <end position="123"/>
    </location>
</feature>
<dbReference type="PANTHER" id="PTHR37164:SF1">
    <property type="entry name" value="BACTERIOHEMERYTHRIN"/>
    <property type="match status" value="1"/>
</dbReference>
<dbReference type="RefSeq" id="WP_128195929.1">
    <property type="nucleotide sequence ID" value="NZ_SACT01000001.1"/>
</dbReference>
<dbReference type="GO" id="GO:0046872">
    <property type="term" value="F:metal ion binding"/>
    <property type="evidence" value="ECO:0007669"/>
    <property type="project" value="UniProtKB-KW"/>
</dbReference>
<evidence type="ECO:0000313" key="7">
    <source>
        <dbReference type="Proteomes" id="UP000288178"/>
    </source>
</evidence>
<dbReference type="Gene3D" id="1.20.120.50">
    <property type="entry name" value="Hemerythrin-like"/>
    <property type="match status" value="1"/>
</dbReference>
<dbReference type="CDD" id="cd12107">
    <property type="entry name" value="Hemerythrin"/>
    <property type="match status" value="1"/>
</dbReference>
<dbReference type="Proteomes" id="UP000288178">
    <property type="component" value="Unassembled WGS sequence"/>
</dbReference>
<keyword evidence="3" id="KW-0408">Iron</keyword>
<evidence type="ECO:0000256" key="4">
    <source>
        <dbReference type="SAM" id="MobiDB-lite"/>
    </source>
</evidence>
<sequence length="159" mass="17140">MTTLTWTDDLALGQPRMDATHVEFVDLLAALEATLQSPEAVAPALAALVEHTDAHFAQEDRWMTAMGFAPQNCHAFQHQAVLNVMREVQRLHASEGNVALVHRMAGELAVWFPQHAQMMDAALAETMALRGYDPETGAMTNPPAPEAEAITGCGSSSCS</sequence>
<dbReference type="EMBL" id="SACT01000001">
    <property type="protein sequence ID" value="RVT54091.1"/>
    <property type="molecule type" value="Genomic_DNA"/>
</dbReference>
<keyword evidence="7" id="KW-1185">Reference proteome</keyword>
<proteinExistence type="inferred from homology"/>
<protein>
    <submittedName>
        <fullName evidence="6">Hemerythrin</fullName>
    </submittedName>
</protein>
<comment type="similarity">
    <text evidence="1">Belongs to the hemerythrin family.</text>
</comment>
<dbReference type="Pfam" id="PF01814">
    <property type="entry name" value="Hemerythrin"/>
    <property type="match status" value="1"/>
</dbReference>
<evidence type="ECO:0000256" key="1">
    <source>
        <dbReference type="ARBA" id="ARBA00010587"/>
    </source>
</evidence>
<dbReference type="InterPro" id="IPR012827">
    <property type="entry name" value="Hemerythrin_metal-bd"/>
</dbReference>
<organism evidence="6 7">
    <name type="scientific">Rubrivivax albus</name>
    <dbReference type="NCBI Taxonomy" id="2499835"/>
    <lineage>
        <taxon>Bacteria</taxon>
        <taxon>Pseudomonadati</taxon>
        <taxon>Pseudomonadota</taxon>
        <taxon>Betaproteobacteria</taxon>
        <taxon>Burkholderiales</taxon>
        <taxon>Sphaerotilaceae</taxon>
        <taxon>Rubrivivax</taxon>
    </lineage>
</organism>
<dbReference type="OrthoDB" id="5296936at2"/>
<dbReference type="AlphaFoldDB" id="A0A3S2WXK3"/>
<comment type="caution">
    <text evidence="6">The sequence shown here is derived from an EMBL/GenBank/DDBJ whole genome shotgun (WGS) entry which is preliminary data.</text>
</comment>
<dbReference type="InterPro" id="IPR012312">
    <property type="entry name" value="Hemerythrin-like"/>
</dbReference>
<reference evidence="6 7" key="1">
    <citation type="submission" date="2019-01" db="EMBL/GenBank/DDBJ databases">
        <authorList>
            <person name="Chen W.-M."/>
        </authorList>
    </citation>
    <scope>NUCLEOTIDE SEQUENCE [LARGE SCALE GENOMIC DNA]</scope>
    <source>
        <strain evidence="6 7">ICH-3</strain>
    </source>
</reference>
<keyword evidence="2" id="KW-0479">Metal-binding</keyword>
<name>A0A3S2WXK3_9BURK</name>
<accession>A0A3S2WXK3</accession>
<feature type="region of interest" description="Disordered" evidence="4">
    <location>
        <begin position="136"/>
        <end position="159"/>
    </location>
</feature>
<dbReference type="NCBIfam" id="TIGR02481">
    <property type="entry name" value="hemeryth_dom"/>
    <property type="match status" value="1"/>
</dbReference>
<dbReference type="SUPFAM" id="SSF47188">
    <property type="entry name" value="Hemerythrin-like"/>
    <property type="match status" value="1"/>
</dbReference>
<dbReference type="InterPro" id="IPR035938">
    <property type="entry name" value="Hemerythrin-like_sf"/>
</dbReference>
<evidence type="ECO:0000256" key="2">
    <source>
        <dbReference type="ARBA" id="ARBA00022723"/>
    </source>
</evidence>
<evidence type="ECO:0000256" key="3">
    <source>
        <dbReference type="ARBA" id="ARBA00023004"/>
    </source>
</evidence>